<reference evidence="3" key="1">
    <citation type="journal article" date="2020" name="Syst. Appl. Microbiol.">
        <title>Streptomyces alkaliterrae sp. nov., isolated from an alkaline soil, and emended descriptions of Streptomyces alkaliphilus, Streptomyces calidiresistens and Streptomyces durbertensis.</title>
        <authorList>
            <person name="Swiecimska M."/>
            <person name="Golinska P."/>
            <person name="Nouioui I."/>
            <person name="Wypij M."/>
            <person name="Rai M."/>
            <person name="Sangal V."/>
            <person name="Goodfellow M."/>
        </authorList>
    </citation>
    <scope>NUCLEOTIDE SEQUENCE [LARGE SCALE GENOMIC DNA]</scope>
    <source>
        <strain evidence="3">DSM 104538</strain>
    </source>
</reference>
<evidence type="ECO:0000313" key="3">
    <source>
        <dbReference type="Proteomes" id="UP000766698"/>
    </source>
</evidence>
<organism evidence="2 3">
    <name type="scientific">Streptomyces durbertensis</name>
    <dbReference type="NCBI Taxonomy" id="2448886"/>
    <lineage>
        <taxon>Bacteria</taxon>
        <taxon>Bacillati</taxon>
        <taxon>Actinomycetota</taxon>
        <taxon>Actinomycetes</taxon>
        <taxon>Kitasatosporales</taxon>
        <taxon>Streptomycetaceae</taxon>
        <taxon>Streptomyces</taxon>
    </lineage>
</organism>
<dbReference type="Proteomes" id="UP000766698">
    <property type="component" value="Unassembled WGS sequence"/>
</dbReference>
<protein>
    <recommendedName>
        <fullName evidence="4">PE domain-containing protein</fullName>
    </recommendedName>
</protein>
<keyword evidence="3" id="KW-1185">Reference proteome</keyword>
<accession>A0ABR6EI16</accession>
<evidence type="ECO:0000313" key="2">
    <source>
        <dbReference type="EMBL" id="MBB1244984.1"/>
    </source>
</evidence>
<feature type="compositionally biased region" description="Polar residues" evidence="1">
    <location>
        <begin position="136"/>
        <end position="151"/>
    </location>
</feature>
<sequence length="151" mass="16218">MPDISGSGGTSPTNGGKDLLVSEGSLTSFKKQLDKLVAELKRTPAAPEEIHASAVPTAAYGDFPGARDLATHLARVQTRLELFAKIYGEQIEALGVAAQVSARGYADVEDETRQRMRAIQQNLDRYHSELEAVKTESPSARPTSSSDRAGY</sequence>
<evidence type="ECO:0000256" key="1">
    <source>
        <dbReference type="SAM" id="MobiDB-lite"/>
    </source>
</evidence>
<evidence type="ECO:0008006" key="4">
    <source>
        <dbReference type="Google" id="ProtNLM"/>
    </source>
</evidence>
<dbReference type="EMBL" id="WMLF01000219">
    <property type="protein sequence ID" value="MBB1244984.1"/>
    <property type="molecule type" value="Genomic_DNA"/>
</dbReference>
<name>A0ABR6EI16_9ACTN</name>
<proteinExistence type="predicted"/>
<feature type="region of interest" description="Disordered" evidence="1">
    <location>
        <begin position="127"/>
        <end position="151"/>
    </location>
</feature>
<gene>
    <name evidence="2" type="ORF">GL263_15615</name>
</gene>
<dbReference type="RefSeq" id="WP_182856323.1">
    <property type="nucleotide sequence ID" value="NZ_WMLF01000219.1"/>
</dbReference>
<feature type="region of interest" description="Disordered" evidence="1">
    <location>
        <begin position="1"/>
        <end position="20"/>
    </location>
</feature>
<comment type="caution">
    <text evidence="2">The sequence shown here is derived from an EMBL/GenBank/DDBJ whole genome shotgun (WGS) entry which is preliminary data.</text>
</comment>